<organism evidence="2 3">
    <name type="scientific">Fraxinus pennsylvanica</name>
    <dbReference type="NCBI Taxonomy" id="56036"/>
    <lineage>
        <taxon>Eukaryota</taxon>
        <taxon>Viridiplantae</taxon>
        <taxon>Streptophyta</taxon>
        <taxon>Embryophyta</taxon>
        <taxon>Tracheophyta</taxon>
        <taxon>Spermatophyta</taxon>
        <taxon>Magnoliopsida</taxon>
        <taxon>eudicotyledons</taxon>
        <taxon>Gunneridae</taxon>
        <taxon>Pentapetalae</taxon>
        <taxon>asterids</taxon>
        <taxon>lamiids</taxon>
        <taxon>Lamiales</taxon>
        <taxon>Oleaceae</taxon>
        <taxon>Oleeae</taxon>
        <taxon>Fraxinus</taxon>
    </lineage>
</organism>
<sequence>MENSVQHGEDLLAARRHGCLDTIRVSTRRHSPCLLRAAWKEGWFMRKLDNKKSSCRIVLSSQQFRIPNKHGELRATRRSPPCSSASPPCRTEKTSVQHHAAPVERASTAGNSGWFRGTVKVVPFGDSLVIVGGSKAEIPLEKTITLSSLIAPKLVRSLYIFAHFKLEVCFPTDHSIVN</sequence>
<dbReference type="AlphaFoldDB" id="A0AAD1Z8I0"/>
<dbReference type="EMBL" id="OU503042">
    <property type="protein sequence ID" value="CAI9764825.1"/>
    <property type="molecule type" value="Genomic_DNA"/>
</dbReference>
<name>A0AAD1Z8I0_9LAMI</name>
<evidence type="ECO:0000256" key="1">
    <source>
        <dbReference type="SAM" id="MobiDB-lite"/>
    </source>
</evidence>
<feature type="region of interest" description="Disordered" evidence="1">
    <location>
        <begin position="73"/>
        <end position="103"/>
    </location>
</feature>
<accession>A0AAD1Z8I0</accession>
<reference evidence="2" key="1">
    <citation type="submission" date="2023-05" db="EMBL/GenBank/DDBJ databases">
        <authorList>
            <person name="Huff M."/>
        </authorList>
    </citation>
    <scope>NUCLEOTIDE SEQUENCE</scope>
</reference>
<protein>
    <submittedName>
        <fullName evidence="2">Uncharacterized protein</fullName>
    </submittedName>
</protein>
<dbReference type="Proteomes" id="UP000834106">
    <property type="component" value="Chromosome 7"/>
</dbReference>
<proteinExistence type="predicted"/>
<feature type="compositionally biased region" description="Low complexity" evidence="1">
    <location>
        <begin position="78"/>
        <end position="89"/>
    </location>
</feature>
<gene>
    <name evidence="2" type="ORF">FPE_LOCUS12255</name>
</gene>
<evidence type="ECO:0000313" key="3">
    <source>
        <dbReference type="Proteomes" id="UP000834106"/>
    </source>
</evidence>
<keyword evidence="3" id="KW-1185">Reference proteome</keyword>
<evidence type="ECO:0000313" key="2">
    <source>
        <dbReference type="EMBL" id="CAI9764825.1"/>
    </source>
</evidence>